<keyword evidence="5" id="KW-1185">Reference proteome</keyword>
<accession>A0ABV6SR60</accession>
<sequence>MRVSARNVLEGTVSTLKEGAVNAEVDVTLDGGDTLVAVVTLESARSLGLVAGKKVVAVIKAPWVLLAVDDRNGCRLSARNVLAGTIESIEVGTVNVEVILTLPGGTKIVSVVTKEAAAELGLKPGASASAVIKASSVILGVPV</sequence>
<evidence type="ECO:0000259" key="3">
    <source>
        <dbReference type="PROSITE" id="PS51866"/>
    </source>
</evidence>
<feature type="domain" description="Mop" evidence="3">
    <location>
        <begin position="2"/>
        <end position="68"/>
    </location>
</feature>
<name>A0ABV6SR60_AZOPA</name>
<dbReference type="RefSeq" id="WP_376949217.1">
    <property type="nucleotide sequence ID" value="NZ_CP171449.1"/>
</dbReference>
<evidence type="ECO:0000256" key="1">
    <source>
        <dbReference type="ARBA" id="ARBA00022505"/>
    </source>
</evidence>
<dbReference type="Pfam" id="PF03459">
    <property type="entry name" value="TOBE"/>
    <property type="match status" value="2"/>
</dbReference>
<feature type="domain" description="Mop" evidence="3">
    <location>
        <begin position="75"/>
        <end position="141"/>
    </location>
</feature>
<dbReference type="SUPFAM" id="SSF50331">
    <property type="entry name" value="MOP-like"/>
    <property type="match status" value="2"/>
</dbReference>
<dbReference type="EMBL" id="JBHLSS010000145">
    <property type="protein sequence ID" value="MFC0711994.1"/>
    <property type="molecule type" value="Genomic_DNA"/>
</dbReference>
<protein>
    <submittedName>
        <fullName evidence="4">Molybdopterin-binding protein</fullName>
    </submittedName>
</protein>
<keyword evidence="1 2" id="KW-0500">Molybdenum</keyword>
<dbReference type="PROSITE" id="PS51866">
    <property type="entry name" value="MOP"/>
    <property type="match status" value="2"/>
</dbReference>
<comment type="caution">
    <text evidence="4">The sequence shown here is derived from an EMBL/GenBank/DDBJ whole genome shotgun (WGS) entry which is preliminary data.</text>
</comment>
<gene>
    <name evidence="4" type="ORF">ACFFGX_21430</name>
</gene>
<evidence type="ECO:0000313" key="5">
    <source>
        <dbReference type="Proteomes" id="UP001589891"/>
    </source>
</evidence>
<evidence type="ECO:0000313" key="4">
    <source>
        <dbReference type="EMBL" id="MFC0711994.1"/>
    </source>
</evidence>
<proteinExistence type="predicted"/>
<reference evidence="4 5" key="1">
    <citation type="submission" date="2024-09" db="EMBL/GenBank/DDBJ databases">
        <authorList>
            <person name="Sun Q."/>
            <person name="Mori K."/>
        </authorList>
    </citation>
    <scope>NUCLEOTIDE SEQUENCE [LARGE SCALE GENOMIC DNA]</scope>
    <source>
        <strain evidence="4 5">NCAIM B.01794</strain>
    </source>
</reference>
<dbReference type="InterPro" id="IPR008995">
    <property type="entry name" value="Mo/tungstate-bd_C_term_dom"/>
</dbReference>
<dbReference type="NCBIfam" id="TIGR00638">
    <property type="entry name" value="Mop"/>
    <property type="match status" value="2"/>
</dbReference>
<organism evidence="4 5">
    <name type="scientific">Azorhizophilus paspali</name>
    <name type="common">Azotobacter paspali</name>
    <dbReference type="NCBI Taxonomy" id="69963"/>
    <lineage>
        <taxon>Bacteria</taxon>
        <taxon>Pseudomonadati</taxon>
        <taxon>Pseudomonadota</taxon>
        <taxon>Gammaproteobacteria</taxon>
        <taxon>Pseudomonadales</taxon>
        <taxon>Pseudomonadaceae</taxon>
        <taxon>Azorhizophilus</taxon>
    </lineage>
</organism>
<dbReference type="Proteomes" id="UP001589891">
    <property type="component" value="Unassembled WGS sequence"/>
</dbReference>
<dbReference type="Gene3D" id="2.40.50.100">
    <property type="match status" value="2"/>
</dbReference>
<evidence type="ECO:0000256" key="2">
    <source>
        <dbReference type="PROSITE-ProRule" id="PRU01213"/>
    </source>
</evidence>
<dbReference type="InterPro" id="IPR051815">
    <property type="entry name" value="Molybdate_resp_trans_reg"/>
</dbReference>
<dbReference type="PANTHER" id="PTHR30432">
    <property type="entry name" value="TRANSCRIPTIONAL REGULATOR MODE"/>
    <property type="match status" value="1"/>
</dbReference>
<dbReference type="InterPro" id="IPR005116">
    <property type="entry name" value="Transp-assoc_OB_typ1"/>
</dbReference>
<dbReference type="PANTHER" id="PTHR30432:SF1">
    <property type="entry name" value="DNA-BINDING TRANSCRIPTIONAL DUAL REGULATOR MODE"/>
    <property type="match status" value="1"/>
</dbReference>
<dbReference type="InterPro" id="IPR004606">
    <property type="entry name" value="Mop_domain"/>
</dbReference>